<reference evidence="2 3" key="1">
    <citation type="submission" date="2019-03" db="EMBL/GenBank/DDBJ databases">
        <title>Flavobacterium AR-3-4 sp. nov. isolated from arctic soil.</title>
        <authorList>
            <person name="Chaudhary D.K."/>
        </authorList>
    </citation>
    <scope>NUCLEOTIDE SEQUENCE [LARGE SCALE GENOMIC DNA]</scope>
    <source>
        <strain evidence="2 3">AR-3-4</strain>
    </source>
</reference>
<gene>
    <name evidence="2" type="ORF">E0F76_10245</name>
</gene>
<sequence>MSNLFKGILVVLFLSQVSVAKAQNTAKSKLDKNVPAIVLEKFSIDFPTHDPVWFSQYQGRYNQKLVFEGKFIFDNRYSSAVYDINGNLLAFTATVDKYELPEAITAYMTANYPSFPIVETLLVTRDMKDVTYEVGIYIDNQLVIEVFSENGDFIKSTKA</sequence>
<dbReference type="SUPFAM" id="SSF160574">
    <property type="entry name" value="BT0923-like"/>
    <property type="match status" value="1"/>
</dbReference>
<feature type="chain" id="PRO_5020750172" description="Beta-lactamase-inhibitor-like PepSY-like domain-containing protein" evidence="1">
    <location>
        <begin position="23"/>
        <end position="159"/>
    </location>
</feature>
<name>A0A4R5CDK8_9FLAO</name>
<accession>A0A4R5CDK8</accession>
<dbReference type="EMBL" id="SMFK01000005">
    <property type="protein sequence ID" value="TDD97009.1"/>
    <property type="molecule type" value="Genomic_DNA"/>
</dbReference>
<dbReference type="OrthoDB" id="1352080at2"/>
<dbReference type="Gene3D" id="3.10.450.360">
    <property type="match status" value="1"/>
</dbReference>
<evidence type="ECO:0008006" key="4">
    <source>
        <dbReference type="Google" id="ProtNLM"/>
    </source>
</evidence>
<keyword evidence="3" id="KW-1185">Reference proteome</keyword>
<dbReference type="Proteomes" id="UP000295479">
    <property type="component" value="Unassembled WGS sequence"/>
</dbReference>
<organism evidence="2 3">
    <name type="scientific">Flavobacterium cellulosilyticum</name>
    <dbReference type="NCBI Taxonomy" id="2541731"/>
    <lineage>
        <taxon>Bacteria</taxon>
        <taxon>Pseudomonadati</taxon>
        <taxon>Bacteroidota</taxon>
        <taxon>Flavobacteriia</taxon>
        <taxon>Flavobacteriales</taxon>
        <taxon>Flavobacteriaceae</taxon>
        <taxon>Flavobacterium</taxon>
    </lineage>
</organism>
<proteinExistence type="predicted"/>
<comment type="caution">
    <text evidence="2">The sequence shown here is derived from an EMBL/GenBank/DDBJ whole genome shotgun (WGS) entry which is preliminary data.</text>
</comment>
<protein>
    <recommendedName>
        <fullName evidence="4">Beta-lactamase-inhibitor-like PepSY-like domain-containing protein</fullName>
    </recommendedName>
</protein>
<evidence type="ECO:0000256" key="1">
    <source>
        <dbReference type="SAM" id="SignalP"/>
    </source>
</evidence>
<keyword evidence="1" id="KW-0732">Signal</keyword>
<dbReference type="AlphaFoldDB" id="A0A4R5CDK8"/>
<dbReference type="RefSeq" id="WP_132005165.1">
    <property type="nucleotide sequence ID" value="NZ_SMFK01000005.1"/>
</dbReference>
<feature type="signal peptide" evidence="1">
    <location>
        <begin position="1"/>
        <end position="22"/>
    </location>
</feature>
<evidence type="ECO:0000313" key="3">
    <source>
        <dbReference type="Proteomes" id="UP000295479"/>
    </source>
</evidence>
<evidence type="ECO:0000313" key="2">
    <source>
        <dbReference type="EMBL" id="TDD97009.1"/>
    </source>
</evidence>